<dbReference type="GeneID" id="14866333"/>
<dbReference type="KEGG" id="dfa:DFA_11469"/>
<organism evidence="1 2">
    <name type="scientific">Cavenderia fasciculata</name>
    <name type="common">Slime mold</name>
    <name type="synonym">Dictyostelium fasciculatum</name>
    <dbReference type="NCBI Taxonomy" id="261658"/>
    <lineage>
        <taxon>Eukaryota</taxon>
        <taxon>Amoebozoa</taxon>
        <taxon>Evosea</taxon>
        <taxon>Eumycetozoa</taxon>
        <taxon>Dictyostelia</taxon>
        <taxon>Acytosteliales</taxon>
        <taxon>Cavenderiaceae</taxon>
        <taxon>Cavenderia</taxon>
    </lineage>
</organism>
<reference evidence="2" key="1">
    <citation type="journal article" date="2011" name="Genome Res.">
        <title>Phylogeny-wide analysis of social amoeba genomes highlights ancient origins for complex intercellular communication.</title>
        <authorList>
            <person name="Heidel A.J."/>
            <person name="Lawal H.M."/>
            <person name="Felder M."/>
            <person name="Schilde C."/>
            <person name="Helps N.R."/>
            <person name="Tunggal B."/>
            <person name="Rivero F."/>
            <person name="John U."/>
            <person name="Schleicher M."/>
            <person name="Eichinger L."/>
            <person name="Platzer M."/>
            <person name="Noegel A.A."/>
            <person name="Schaap P."/>
            <person name="Gloeckner G."/>
        </authorList>
    </citation>
    <scope>NUCLEOTIDE SEQUENCE [LARGE SCALE GENOMIC DNA]</scope>
    <source>
        <strain evidence="2">SH3</strain>
    </source>
</reference>
<sequence length="29" mass="3377">LVNHQRLSHCLFSLLITHSIRLETELCLS</sequence>
<feature type="non-terminal residue" evidence="1">
    <location>
        <position position="1"/>
    </location>
</feature>
<dbReference type="Proteomes" id="UP000007797">
    <property type="component" value="Unassembled WGS sequence"/>
</dbReference>
<dbReference type="AlphaFoldDB" id="F4QD27"/>
<protein>
    <submittedName>
        <fullName evidence="1">Uncharacterized protein</fullName>
    </submittedName>
</protein>
<keyword evidence="2" id="KW-1185">Reference proteome</keyword>
<proteinExistence type="predicted"/>
<evidence type="ECO:0000313" key="1">
    <source>
        <dbReference type="EMBL" id="EGG13708.1"/>
    </source>
</evidence>
<name>F4QD27_CACFS</name>
<gene>
    <name evidence="1" type="ORF">DFA_11469</name>
</gene>
<accession>F4QD27</accession>
<dbReference type="EMBL" id="GL883029">
    <property type="protein sequence ID" value="EGG13708.1"/>
    <property type="molecule type" value="Genomic_DNA"/>
</dbReference>
<dbReference type="RefSeq" id="XP_004350412.1">
    <property type="nucleotide sequence ID" value="XM_004350362.1"/>
</dbReference>
<evidence type="ECO:0000313" key="2">
    <source>
        <dbReference type="Proteomes" id="UP000007797"/>
    </source>
</evidence>